<dbReference type="SUPFAM" id="SSF52540">
    <property type="entry name" value="P-loop containing nucleoside triphosphate hydrolases"/>
    <property type="match status" value="1"/>
</dbReference>
<evidence type="ECO:0000256" key="1">
    <source>
        <dbReference type="ARBA" id="ARBA00022574"/>
    </source>
</evidence>
<dbReference type="EMBL" id="JAZGQO010000021">
    <property type="protein sequence ID" value="KAK6166727.1"/>
    <property type="molecule type" value="Genomic_DNA"/>
</dbReference>
<sequence length="1692" mass="191667">MGEHADVCDVLETEVSDSVSVEAEDEAKERLEKVLFGHLDNLPPLSSRIVRIFTSSTFTDTTLERNCLMEKVYPQLKEYCRERHGLEFQVVDMRWGVRDEATDDHMTTHLCMQEIDNCQRLSVGPNFVVFLGQKYGYRPIPTHILASEFEMLRECARNVQSELNLLDEWYRRDNNSVPPVYVIQPISSILTNFNNKRSQRLQEIDQAQWWETFSKLQRIIRKSAQVLFITKKIDREQMHNYFMSVTEREIVRGCLKAPDPEDHCLAYIRDISNINVTLLRLAGKFVDFAARNLDGEAQKFLKSLRDDKIPKRLPPSNVARFTVEWSGKDGIDPESHGEYFNQFCEHFYHNVVRLIDNAMAKHEKLASDPVYSEPLQHLHSCQQFCKVFQGREEVVEKIKDYILGKNASHQPFVLYGESGCGKTSLMAKGASQVRTWFKTTRNIEPVVILRFLGTTPRSSSIIPLLTSLCKQLSTVYLQDLDEIPSDLAPLTQHFKKLLSFVTEEKPLVIFLDSLDQLSGSEGAHQLTWIPTTLPEHARLILSTLPNYFDLLQTLKVLIEDTANYVEVLPLGENLSSTILKLWLNDAKRNVSEEQWKVVNDAISRCNLPLFVKLVFDEICKWKSYTMPNMTKLSFTINDSIMELFKRIESRHGKTLVSHALGFITATKSGVSEAELEDLLSLDDKVLNDVYQYHLPPVRRIPPLLWTRIRNDLPGYLSEKEADGVNVIGWYHRQFIDAARERYFKNLNFVRDMHSNLADYFLGTWGGGVPKPFEYTELHRQRFCLSEKKGEGDRKVPAQPLKFVDKEGRVFRHNLRKLSELPYHLLRSHRHDELYDQVLFNYKWLHAKLSSMPLQSVLADFEDLLQSKYDNDVKLIADTIRLSSSILSHHPDMLGPQIIGRLLPFYGHNPKIQALIEQCDTHGLADCALVPAYHCLHTPSGPLQYSLEGHPFAPFGIGTTSDGKYLVSVSNKIIIWDFHTGEIIRNITPGIGGIMQNLHISPNDKYSVSNTNNNQVVICAIKTGDFKVITANYLEKQETILGSYLSNTHIAMCTDRAWYLYTIDGTFISRQESELNMPVIFVNLSTDDSNFVVVNSGKEDNNDMALESDDGSFAAFEFHSAIAVSKDRALLYACIEISDNAVVLYRREEKAWKYSKTISENTDNIFAMALSLDERYLIATVAMGFKLWDLRPSTRRDLKLPPGARNIPTRNQLTSPVVFTKANEFVVSTVRKNIYVWDVKQGNLVKILDAHFGRIIAISAVSANCNIIISASIDKTIKVWNFDKILEDVHPIYRLEKPIETLDMASNTDLCVSTTRNMVAVWNLLTGRLEKTFTSNARGSVITNAVITKDGKYVISIESGNAVLWELSQDTALTSLPIGDVQHILLYEGDSRVLALSKSPTGKGLCVCFSIPDTEFIFKFEYNVKHFRAPILTKDELYLAVPAMDKSGDVIGVYHAKVGTLMYNLQLKYNNYKDYTHLVSLPHDSQFIAVIDSEKANILDLKKKTLVRSVYKWNGVATSNGRTGFDAPSRGGLQLIDTKSGKNVRTLIPRVAEGVFSIDVMFTKNDKHILYYHSGHKTIRVFRISDGKKIATFKPQAEVKVMVGNDDGTKIAIGTVDGSVTYLALADPDDEGSAELIKSLPSRQVHAKSNTSLKFNANGEVINSKIAMGTALQVARFVAKARGAQKSQACVIS</sequence>
<dbReference type="InterPro" id="IPR027417">
    <property type="entry name" value="P-loop_NTPase"/>
</dbReference>
<keyword evidence="9" id="KW-1185">Reference proteome</keyword>
<dbReference type="InterPro" id="IPR036322">
    <property type="entry name" value="WD40_repeat_dom_sf"/>
</dbReference>
<comment type="caution">
    <text evidence="8">The sequence shown here is derived from an EMBL/GenBank/DDBJ whole genome shotgun (WGS) entry which is preliminary data.</text>
</comment>
<feature type="domain" description="NWD1/2-like winged helix-turn-helix" evidence="7">
    <location>
        <begin position="634"/>
        <end position="747"/>
    </location>
</feature>
<dbReference type="Pfam" id="PF00400">
    <property type="entry name" value="WD40"/>
    <property type="match status" value="1"/>
</dbReference>
<dbReference type="InterPro" id="IPR015943">
    <property type="entry name" value="WD40/YVTN_repeat-like_dom_sf"/>
</dbReference>
<name>A0AAN8IWX4_PATCE</name>
<dbReference type="InterPro" id="IPR057588">
    <property type="entry name" value="NWD1/2-like_WH"/>
</dbReference>
<dbReference type="PROSITE" id="PS00678">
    <property type="entry name" value="WD_REPEATS_1"/>
    <property type="match status" value="1"/>
</dbReference>
<feature type="repeat" description="WD" evidence="3">
    <location>
        <begin position="1247"/>
        <end position="1282"/>
    </location>
</feature>
<evidence type="ECO:0000313" key="8">
    <source>
        <dbReference type="EMBL" id="KAK6166727.1"/>
    </source>
</evidence>
<dbReference type="PROSITE" id="PS50082">
    <property type="entry name" value="WD_REPEATS_2"/>
    <property type="match status" value="1"/>
</dbReference>
<dbReference type="InterPro" id="IPR025139">
    <property type="entry name" value="DUF4062"/>
</dbReference>
<dbReference type="SMART" id="SM00320">
    <property type="entry name" value="WD40"/>
    <property type="match status" value="6"/>
</dbReference>
<feature type="domain" description="DUF4062" evidence="5">
    <location>
        <begin position="51"/>
        <end position="138"/>
    </location>
</feature>
<organism evidence="8 9">
    <name type="scientific">Patella caerulea</name>
    <name type="common">Rayed Mediterranean limpet</name>
    <dbReference type="NCBI Taxonomy" id="87958"/>
    <lineage>
        <taxon>Eukaryota</taxon>
        <taxon>Metazoa</taxon>
        <taxon>Spiralia</taxon>
        <taxon>Lophotrochozoa</taxon>
        <taxon>Mollusca</taxon>
        <taxon>Gastropoda</taxon>
        <taxon>Patellogastropoda</taxon>
        <taxon>Patelloidea</taxon>
        <taxon>Patellidae</taxon>
        <taxon>Patella</taxon>
    </lineage>
</organism>
<dbReference type="InterPro" id="IPR019775">
    <property type="entry name" value="WD40_repeat_CS"/>
</dbReference>
<dbReference type="SUPFAM" id="SSF50952">
    <property type="entry name" value="Soluble quinoprotein glucose dehydrogenase"/>
    <property type="match status" value="1"/>
</dbReference>
<dbReference type="PANTHER" id="PTHR19871">
    <property type="entry name" value="BETA TRANSDUCIN-RELATED PROTEIN"/>
    <property type="match status" value="1"/>
</dbReference>
<protein>
    <submittedName>
        <fullName evidence="8">Uncharacterized protein</fullName>
    </submittedName>
</protein>
<accession>A0AAN8IWX4</accession>
<dbReference type="InterPro" id="IPR056534">
    <property type="entry name" value="Beta-prop_NWD2_C"/>
</dbReference>
<dbReference type="InterPro" id="IPR052752">
    <property type="entry name" value="NACHT-WD_repeat"/>
</dbReference>
<keyword evidence="1 3" id="KW-0853">WD repeat</keyword>
<dbReference type="PANTHER" id="PTHR19871:SF14">
    <property type="entry name" value="DUF4062 DOMAIN-CONTAINING PROTEIN"/>
    <property type="match status" value="1"/>
</dbReference>
<evidence type="ECO:0000256" key="2">
    <source>
        <dbReference type="ARBA" id="ARBA00022737"/>
    </source>
</evidence>
<evidence type="ECO:0000256" key="3">
    <source>
        <dbReference type="PROSITE-ProRule" id="PRU00221"/>
    </source>
</evidence>
<dbReference type="InterPro" id="IPR007111">
    <property type="entry name" value="NACHT_NTPase"/>
</dbReference>
<dbReference type="InterPro" id="IPR011041">
    <property type="entry name" value="Quinoprot_gluc/sorb_DH_b-prop"/>
</dbReference>
<dbReference type="Pfam" id="PF23586">
    <property type="entry name" value="Beta-prop_NWD2_C"/>
    <property type="match status" value="1"/>
</dbReference>
<dbReference type="Gene3D" id="2.130.10.10">
    <property type="entry name" value="YVTN repeat-like/Quinoprotein amine dehydrogenase"/>
    <property type="match status" value="4"/>
</dbReference>
<reference evidence="8 9" key="1">
    <citation type="submission" date="2024-01" db="EMBL/GenBank/DDBJ databases">
        <title>The genome of the rayed Mediterranean limpet Patella caerulea (Linnaeus, 1758).</title>
        <authorList>
            <person name="Anh-Thu Weber A."/>
            <person name="Halstead-Nussloch G."/>
        </authorList>
    </citation>
    <scope>NUCLEOTIDE SEQUENCE [LARGE SCALE GENOMIC DNA]</scope>
    <source>
        <strain evidence="8">AATW-2023a</strain>
        <tissue evidence="8">Whole specimen</tissue>
    </source>
</reference>
<dbReference type="Pfam" id="PF05729">
    <property type="entry name" value="NACHT"/>
    <property type="match status" value="1"/>
</dbReference>
<dbReference type="Gene3D" id="1.25.40.370">
    <property type="match status" value="1"/>
</dbReference>
<evidence type="ECO:0000259" key="5">
    <source>
        <dbReference type="Pfam" id="PF13271"/>
    </source>
</evidence>
<proteinExistence type="predicted"/>
<evidence type="ECO:0000259" key="4">
    <source>
        <dbReference type="Pfam" id="PF05729"/>
    </source>
</evidence>
<dbReference type="Gene3D" id="3.40.50.300">
    <property type="entry name" value="P-loop containing nucleotide triphosphate hydrolases"/>
    <property type="match status" value="1"/>
</dbReference>
<gene>
    <name evidence="8" type="ORF">SNE40_023358</name>
</gene>
<dbReference type="Pfam" id="PF13271">
    <property type="entry name" value="DUF4062"/>
    <property type="match status" value="1"/>
</dbReference>
<dbReference type="InterPro" id="IPR001680">
    <property type="entry name" value="WD40_rpt"/>
</dbReference>
<dbReference type="Proteomes" id="UP001347796">
    <property type="component" value="Unassembled WGS sequence"/>
</dbReference>
<evidence type="ECO:0000313" key="9">
    <source>
        <dbReference type="Proteomes" id="UP001347796"/>
    </source>
</evidence>
<feature type="domain" description="NWD2 C-terminal beta-propeller" evidence="6">
    <location>
        <begin position="1288"/>
        <end position="1624"/>
    </location>
</feature>
<feature type="domain" description="NACHT" evidence="4">
    <location>
        <begin position="412"/>
        <end position="585"/>
    </location>
</feature>
<dbReference type="Pfam" id="PF25469">
    <property type="entry name" value="WHD_NWD1"/>
    <property type="match status" value="1"/>
</dbReference>
<evidence type="ECO:0000259" key="7">
    <source>
        <dbReference type="Pfam" id="PF25469"/>
    </source>
</evidence>
<keyword evidence="2" id="KW-0677">Repeat</keyword>
<evidence type="ECO:0000259" key="6">
    <source>
        <dbReference type="Pfam" id="PF23586"/>
    </source>
</evidence>
<dbReference type="SUPFAM" id="SSF50978">
    <property type="entry name" value="WD40 repeat-like"/>
    <property type="match status" value="2"/>
</dbReference>